<dbReference type="CDD" id="cd06262">
    <property type="entry name" value="metallo-hydrolase-like_MBL-fold"/>
    <property type="match status" value="1"/>
</dbReference>
<sequence>MSMARIVRNVYIIGGRLIDRTDTNAYLIYNESKDYYLLIDSTTGKNIDYLLDSLLEIMRGENKLKYVILTSCKIENSGGLNAIYEVFKPITIAHVPDSRMIRTGECENKRYLPTPISLEIKDYTYSLDDIIIILNKTVSKGSVLIRYKNIIFSGSNTKISPLPPNIKYICDINECRMGN</sequence>
<proteinExistence type="predicted"/>
<keyword evidence="2" id="KW-1185">Reference proteome</keyword>
<dbReference type="KEGG" id="scas:SACC_01480"/>
<protein>
    <submittedName>
        <fullName evidence="1">Uncharacterized protein</fullName>
    </submittedName>
</protein>
<name>A0AAQ4CMV0_9CREN</name>
<organism evidence="1 2">
    <name type="scientific">Saccharolobus caldissimus</name>
    <dbReference type="NCBI Taxonomy" id="1702097"/>
    <lineage>
        <taxon>Archaea</taxon>
        <taxon>Thermoproteota</taxon>
        <taxon>Thermoprotei</taxon>
        <taxon>Sulfolobales</taxon>
        <taxon>Sulfolobaceae</taxon>
        <taxon>Saccharolobus</taxon>
    </lineage>
</organism>
<dbReference type="Proteomes" id="UP001319921">
    <property type="component" value="Chromosome"/>
</dbReference>
<accession>A0AAQ4CMV0</accession>
<evidence type="ECO:0000313" key="2">
    <source>
        <dbReference type="Proteomes" id="UP001319921"/>
    </source>
</evidence>
<dbReference type="InterPro" id="IPR036866">
    <property type="entry name" value="RibonucZ/Hydroxyglut_hydro"/>
</dbReference>
<dbReference type="EMBL" id="AP025226">
    <property type="protein sequence ID" value="BDB97131.1"/>
    <property type="molecule type" value="Genomic_DNA"/>
</dbReference>
<evidence type="ECO:0000313" key="1">
    <source>
        <dbReference type="EMBL" id="BDB97131.1"/>
    </source>
</evidence>
<gene>
    <name evidence="1" type="ORF">SACC_01480</name>
</gene>
<dbReference type="Gene3D" id="3.60.15.10">
    <property type="entry name" value="Ribonuclease Z/Hydroxyacylglutathione hydrolase-like"/>
    <property type="match status" value="1"/>
</dbReference>
<reference evidence="1 2" key="1">
    <citation type="journal article" date="2022" name="Microbiol. Resour. Announc.">
        <title>Complete Genome Sequence of the Hyperthermophilic and Acidophilic Archaeon Saccharolobus caldissimus Strain HS-3T.</title>
        <authorList>
            <person name="Sakai H.D."/>
            <person name="Kurosawa N."/>
        </authorList>
    </citation>
    <scope>NUCLEOTIDE SEQUENCE [LARGE SCALE GENOMIC DNA]</scope>
    <source>
        <strain evidence="1 2">JCM32116</strain>
    </source>
</reference>
<dbReference type="SUPFAM" id="SSF56281">
    <property type="entry name" value="Metallo-hydrolase/oxidoreductase"/>
    <property type="match status" value="1"/>
</dbReference>
<dbReference type="AlphaFoldDB" id="A0AAQ4CMV0"/>